<evidence type="ECO:0008006" key="4">
    <source>
        <dbReference type="Google" id="ProtNLM"/>
    </source>
</evidence>
<evidence type="ECO:0000256" key="1">
    <source>
        <dbReference type="SAM" id="MobiDB-lite"/>
    </source>
</evidence>
<reference evidence="2" key="1">
    <citation type="submission" date="2022-07" db="EMBL/GenBank/DDBJ databases">
        <title>Fungi with potential for degradation of polypropylene.</title>
        <authorList>
            <person name="Gostincar C."/>
        </authorList>
    </citation>
    <scope>NUCLEOTIDE SEQUENCE</scope>
    <source>
        <strain evidence="2">EXF-13308</strain>
    </source>
</reference>
<proteinExistence type="predicted"/>
<organism evidence="2 3">
    <name type="scientific">Pleurostoma richardsiae</name>
    <dbReference type="NCBI Taxonomy" id="41990"/>
    <lineage>
        <taxon>Eukaryota</taxon>
        <taxon>Fungi</taxon>
        <taxon>Dikarya</taxon>
        <taxon>Ascomycota</taxon>
        <taxon>Pezizomycotina</taxon>
        <taxon>Sordariomycetes</taxon>
        <taxon>Sordariomycetidae</taxon>
        <taxon>Calosphaeriales</taxon>
        <taxon>Pleurostomataceae</taxon>
        <taxon>Pleurostoma</taxon>
    </lineage>
</organism>
<evidence type="ECO:0000313" key="2">
    <source>
        <dbReference type="EMBL" id="KAJ9133043.1"/>
    </source>
</evidence>
<name>A0AA38VDU2_9PEZI</name>
<feature type="region of interest" description="Disordered" evidence="1">
    <location>
        <begin position="218"/>
        <end position="239"/>
    </location>
</feature>
<accession>A0AA38VDU2</accession>
<feature type="compositionally biased region" description="Basic and acidic residues" evidence="1">
    <location>
        <begin position="218"/>
        <end position="230"/>
    </location>
</feature>
<sequence>MGGHQNQKTALPKNWPPEITFLTSPLYSPELTKAQIQALRVRPSASAAPVAEDLPTLPPELLRPGPNPLVRIQPITDPSHPACGQRGLFAARDLKPGMPVVRYLGEVHPAGSARHASSDYDLWLDHSAGGADVAVDAARAGSEARFVNDYRGVPGRARTNAEFRDAWDGRERCMAVYVVLGGAKGGGKGKGKGKDGGGGIAKGEEILVSYGKGFWGKRREEEEEKRRDGEGDVTDQPPE</sequence>
<dbReference type="Gene3D" id="2.170.270.10">
    <property type="entry name" value="SET domain"/>
    <property type="match status" value="1"/>
</dbReference>
<gene>
    <name evidence="2" type="ORF">NKR23_g11001</name>
</gene>
<dbReference type="EMBL" id="JANBVO010000053">
    <property type="protein sequence ID" value="KAJ9133043.1"/>
    <property type="molecule type" value="Genomic_DNA"/>
</dbReference>
<evidence type="ECO:0000313" key="3">
    <source>
        <dbReference type="Proteomes" id="UP001174694"/>
    </source>
</evidence>
<dbReference type="InterPro" id="IPR046341">
    <property type="entry name" value="SET_dom_sf"/>
</dbReference>
<dbReference type="SUPFAM" id="SSF82199">
    <property type="entry name" value="SET domain"/>
    <property type="match status" value="1"/>
</dbReference>
<dbReference type="Proteomes" id="UP001174694">
    <property type="component" value="Unassembled WGS sequence"/>
</dbReference>
<protein>
    <recommendedName>
        <fullName evidence="4">SET domain-containing protein</fullName>
    </recommendedName>
</protein>
<comment type="caution">
    <text evidence="2">The sequence shown here is derived from an EMBL/GenBank/DDBJ whole genome shotgun (WGS) entry which is preliminary data.</text>
</comment>
<keyword evidence="3" id="KW-1185">Reference proteome</keyword>
<dbReference type="AlphaFoldDB" id="A0AA38VDU2"/>